<evidence type="ECO:0000313" key="1">
    <source>
        <dbReference type="EMBL" id="KIL65047.1"/>
    </source>
</evidence>
<gene>
    <name evidence="1" type="ORF">M378DRAFT_559218</name>
</gene>
<name>A0A0C2WTL0_AMAMK</name>
<sequence>MVSLLVPPVPSPLAQLPAKYSGCECLHRMHKFFSQANAIILLFSNCTDGEYDYIVMWVMTLYPQKNVNSLRALIAFFIHSWPFHTYVDSIGRELEHALDVISNT</sequence>
<dbReference type="HOGENOM" id="CLU_2249407_0_0_1"/>
<organism evidence="1 2">
    <name type="scientific">Amanita muscaria (strain Koide BX008)</name>
    <dbReference type="NCBI Taxonomy" id="946122"/>
    <lineage>
        <taxon>Eukaryota</taxon>
        <taxon>Fungi</taxon>
        <taxon>Dikarya</taxon>
        <taxon>Basidiomycota</taxon>
        <taxon>Agaricomycotina</taxon>
        <taxon>Agaricomycetes</taxon>
        <taxon>Agaricomycetidae</taxon>
        <taxon>Agaricales</taxon>
        <taxon>Pluteineae</taxon>
        <taxon>Amanitaceae</taxon>
        <taxon>Amanita</taxon>
    </lineage>
</organism>
<proteinExistence type="predicted"/>
<keyword evidence="2" id="KW-1185">Reference proteome</keyword>
<evidence type="ECO:0000313" key="2">
    <source>
        <dbReference type="Proteomes" id="UP000054549"/>
    </source>
</evidence>
<accession>A0A0C2WTL0</accession>
<dbReference type="EMBL" id="KN818245">
    <property type="protein sequence ID" value="KIL65047.1"/>
    <property type="molecule type" value="Genomic_DNA"/>
</dbReference>
<dbReference type="AlphaFoldDB" id="A0A0C2WTL0"/>
<reference evidence="1 2" key="1">
    <citation type="submission" date="2014-04" db="EMBL/GenBank/DDBJ databases">
        <title>Evolutionary Origins and Diversification of the Mycorrhizal Mutualists.</title>
        <authorList>
            <consortium name="DOE Joint Genome Institute"/>
            <consortium name="Mycorrhizal Genomics Consortium"/>
            <person name="Kohler A."/>
            <person name="Kuo A."/>
            <person name="Nagy L.G."/>
            <person name="Floudas D."/>
            <person name="Copeland A."/>
            <person name="Barry K.W."/>
            <person name="Cichocki N."/>
            <person name="Veneault-Fourrey C."/>
            <person name="LaButti K."/>
            <person name="Lindquist E.A."/>
            <person name="Lipzen A."/>
            <person name="Lundell T."/>
            <person name="Morin E."/>
            <person name="Murat C."/>
            <person name="Riley R."/>
            <person name="Ohm R."/>
            <person name="Sun H."/>
            <person name="Tunlid A."/>
            <person name="Henrissat B."/>
            <person name="Grigoriev I.V."/>
            <person name="Hibbett D.S."/>
            <person name="Martin F."/>
        </authorList>
    </citation>
    <scope>NUCLEOTIDE SEQUENCE [LARGE SCALE GENOMIC DNA]</scope>
    <source>
        <strain evidence="1 2">Koide BX008</strain>
    </source>
</reference>
<dbReference type="InParanoid" id="A0A0C2WTL0"/>
<protein>
    <submittedName>
        <fullName evidence="1">Uncharacterized protein</fullName>
    </submittedName>
</protein>
<dbReference type="Proteomes" id="UP000054549">
    <property type="component" value="Unassembled WGS sequence"/>
</dbReference>